<dbReference type="FunFam" id="3.30.160.20:FF:000004">
    <property type="entry name" value="Peptide chain release factor 1"/>
    <property type="match status" value="1"/>
</dbReference>
<comment type="subcellular location">
    <subcellularLocation>
        <location evidence="4">Cytoplasm</location>
    </subcellularLocation>
</comment>
<dbReference type="Pfam" id="PF03462">
    <property type="entry name" value="PCRF"/>
    <property type="match status" value="1"/>
</dbReference>
<dbReference type="InterPro" id="IPR045853">
    <property type="entry name" value="Pep_chain_release_fac_I_sf"/>
</dbReference>
<comment type="PTM">
    <text evidence="4">Methylated by PrmC. Methylation increases the termination efficiency of RF2.</text>
</comment>
<dbReference type="PROSITE" id="PS00745">
    <property type="entry name" value="RF_PROK_I"/>
    <property type="match status" value="1"/>
</dbReference>
<dbReference type="OrthoDB" id="9806673at2"/>
<dbReference type="PANTHER" id="PTHR43116:SF3">
    <property type="entry name" value="CLASS I PEPTIDE CHAIN RELEASE FACTOR"/>
    <property type="match status" value="1"/>
</dbReference>
<sequence>MRAETQNLVDEIQQGIGLLRRHFDWDQALKRLDYLNSLAEDGDLWNDPQKAQDLMRERQSLEDQIAAIRRLSSQLEDGIGLIELGEEEGDQSVVGEAEASIRDLRAEIAARQIETLLSGEADKNDTYLEVHAGAGGTESQDWANMLLRMYTRWAERRKFKVEVLEMHDGEEAGIKSATLLIRGHNAYGWLKTESGVHRLVRISPYDSNARRHTSFASVWVYPVIDDTIEIEVSESDVRIDTYRASGSGGQHINTTDSAVRITHLATGIAVACQQERSQHKNKAKAWEMLRSRLYEAELQKREEAANATEASKSDIGWGHQIRSYVLQPYQLVKDLRTGFESTNPQGVLDGDVDDFMEASLSHRIDGGATAVADID</sequence>
<comment type="similarity">
    <text evidence="1 4">Belongs to the prokaryotic/mitochondrial release factor family.</text>
</comment>
<dbReference type="InterPro" id="IPR000352">
    <property type="entry name" value="Pep_chain_release_fac_I"/>
</dbReference>
<keyword evidence="2 4" id="KW-0488">Methylation</keyword>
<dbReference type="RefSeq" id="WP_126702552.1">
    <property type="nucleotide sequence ID" value="NZ_RWKW01000141.1"/>
</dbReference>
<keyword evidence="3 4" id="KW-0648">Protein biosynthesis</keyword>
<dbReference type="GO" id="GO:0005737">
    <property type="term" value="C:cytoplasm"/>
    <property type="evidence" value="ECO:0007669"/>
    <property type="project" value="UniProtKB-SubCell"/>
</dbReference>
<keyword evidence="8" id="KW-1185">Reference proteome</keyword>
<dbReference type="Gene3D" id="1.20.58.410">
    <property type="entry name" value="Release factor"/>
    <property type="match status" value="1"/>
</dbReference>
<evidence type="ECO:0000256" key="2">
    <source>
        <dbReference type="ARBA" id="ARBA00022481"/>
    </source>
</evidence>
<dbReference type="AlphaFoldDB" id="A0A3R9ZIE7"/>
<dbReference type="GO" id="GO:0016149">
    <property type="term" value="F:translation release factor activity, codon specific"/>
    <property type="evidence" value="ECO:0007669"/>
    <property type="project" value="UniProtKB-UniRule"/>
</dbReference>
<dbReference type="PANTHER" id="PTHR43116">
    <property type="entry name" value="PEPTIDE CHAIN RELEASE FACTOR 2"/>
    <property type="match status" value="1"/>
</dbReference>
<feature type="domain" description="Prokaryotic-type class I peptide chain release factors" evidence="6">
    <location>
        <begin position="243"/>
        <end position="259"/>
    </location>
</feature>
<accession>A0A3R9ZIE7</accession>
<dbReference type="HAMAP" id="MF_00094">
    <property type="entry name" value="Rel_fac_2"/>
    <property type="match status" value="1"/>
</dbReference>
<keyword evidence="4" id="KW-0963">Cytoplasm</keyword>
<gene>
    <name evidence="4" type="primary">prfB</name>
    <name evidence="7" type="ORF">EJC49_24515</name>
</gene>
<evidence type="ECO:0000256" key="4">
    <source>
        <dbReference type="HAMAP-Rule" id="MF_00094"/>
    </source>
</evidence>
<dbReference type="SUPFAM" id="SSF75620">
    <property type="entry name" value="Release factor"/>
    <property type="match status" value="1"/>
</dbReference>
<proteinExistence type="inferred from homology"/>
<dbReference type="Gene3D" id="3.30.160.20">
    <property type="match status" value="1"/>
</dbReference>
<feature type="modified residue" description="N5-methylglutamine" evidence="4">
    <location>
        <position position="250"/>
    </location>
</feature>
<dbReference type="InterPro" id="IPR004374">
    <property type="entry name" value="PrfB"/>
</dbReference>
<comment type="caution">
    <text evidence="7">The sequence shown here is derived from an EMBL/GenBank/DDBJ whole genome shotgun (WGS) entry which is preliminary data.</text>
</comment>
<dbReference type="Proteomes" id="UP000278398">
    <property type="component" value="Unassembled WGS sequence"/>
</dbReference>
<evidence type="ECO:0000256" key="1">
    <source>
        <dbReference type="ARBA" id="ARBA00010835"/>
    </source>
</evidence>
<comment type="function">
    <text evidence="4">Peptide chain release factor 2 directs the termination of translation in response to the peptide chain termination codons UGA and UAA.</text>
</comment>
<evidence type="ECO:0000256" key="3">
    <source>
        <dbReference type="ARBA" id="ARBA00022917"/>
    </source>
</evidence>
<dbReference type="InterPro" id="IPR005139">
    <property type="entry name" value="PCRF"/>
</dbReference>
<dbReference type="NCBIfam" id="TIGR00020">
    <property type="entry name" value="prfB"/>
    <property type="match status" value="1"/>
</dbReference>
<evidence type="ECO:0000313" key="7">
    <source>
        <dbReference type="EMBL" id="RST80588.1"/>
    </source>
</evidence>
<evidence type="ECO:0000313" key="8">
    <source>
        <dbReference type="Proteomes" id="UP000278398"/>
    </source>
</evidence>
<organism evidence="7 8">
    <name type="scientific">Aquibium carbonis</name>
    <dbReference type="NCBI Taxonomy" id="2495581"/>
    <lineage>
        <taxon>Bacteria</taxon>
        <taxon>Pseudomonadati</taxon>
        <taxon>Pseudomonadota</taxon>
        <taxon>Alphaproteobacteria</taxon>
        <taxon>Hyphomicrobiales</taxon>
        <taxon>Phyllobacteriaceae</taxon>
        <taxon>Aquibium</taxon>
    </lineage>
</organism>
<reference evidence="7 8" key="1">
    <citation type="submission" date="2018-12" db="EMBL/GenBank/DDBJ databases">
        <title>Mesorhizobium carbonis sp. nov., isolated from coal mine water.</title>
        <authorList>
            <person name="Xin W."/>
            <person name="Xu Z."/>
            <person name="Xiang F."/>
            <person name="Zhang J."/>
            <person name="Xi L."/>
            <person name="Liu J."/>
        </authorList>
    </citation>
    <scope>NUCLEOTIDE SEQUENCE [LARGE SCALE GENOMIC DNA]</scope>
    <source>
        <strain evidence="7 8">B2.3</strain>
    </source>
</reference>
<dbReference type="Pfam" id="PF00472">
    <property type="entry name" value="RF-1"/>
    <property type="match status" value="1"/>
</dbReference>
<evidence type="ECO:0000259" key="6">
    <source>
        <dbReference type="PROSITE" id="PS00745"/>
    </source>
</evidence>
<dbReference type="SMART" id="SM00937">
    <property type="entry name" value="PCRF"/>
    <property type="match status" value="1"/>
</dbReference>
<protein>
    <recommendedName>
        <fullName evidence="4 5">Peptide chain release factor 2</fullName>
        <shortName evidence="4">RF-2</shortName>
    </recommendedName>
</protein>
<dbReference type="Gene3D" id="3.30.70.1660">
    <property type="match status" value="1"/>
</dbReference>
<dbReference type="EMBL" id="RWKW01000141">
    <property type="protein sequence ID" value="RST80588.1"/>
    <property type="molecule type" value="Genomic_DNA"/>
</dbReference>
<name>A0A3R9ZIE7_9HYPH</name>
<evidence type="ECO:0000256" key="5">
    <source>
        <dbReference type="NCBIfam" id="TIGR00020"/>
    </source>
</evidence>